<dbReference type="RefSeq" id="WP_041122450.1">
    <property type="nucleotide sequence ID" value="NZ_JXRQ01000017.1"/>
</dbReference>
<dbReference type="CDD" id="cd06354">
    <property type="entry name" value="PBP1_PrnA-like"/>
    <property type="match status" value="1"/>
</dbReference>
<evidence type="ECO:0000256" key="2">
    <source>
        <dbReference type="ARBA" id="ARBA00008610"/>
    </source>
</evidence>
<protein>
    <submittedName>
        <fullName evidence="10">Membrane protein</fullName>
    </submittedName>
</protein>
<comment type="subcellular location">
    <subcellularLocation>
        <location evidence="1">Cell membrane</location>
        <topology evidence="1">Lipid-anchor</topology>
    </subcellularLocation>
</comment>
<comment type="similarity">
    <text evidence="2">Belongs to the BMP lipoprotein family.</text>
</comment>
<dbReference type="PANTHER" id="PTHR34296:SF2">
    <property type="entry name" value="ABC TRANSPORTER GUANOSINE-BINDING PROTEIN NUPN"/>
    <property type="match status" value="1"/>
</dbReference>
<keyword evidence="11" id="KW-1185">Reference proteome</keyword>
<feature type="domain" description="ABC transporter substrate-binding protein PnrA-like" evidence="9">
    <location>
        <begin position="51"/>
        <end position="358"/>
    </location>
</feature>
<evidence type="ECO:0000313" key="11">
    <source>
        <dbReference type="Proteomes" id="UP000031950"/>
    </source>
</evidence>
<evidence type="ECO:0000256" key="4">
    <source>
        <dbReference type="ARBA" id="ARBA00022729"/>
    </source>
</evidence>
<evidence type="ECO:0000256" key="8">
    <source>
        <dbReference type="SAM" id="SignalP"/>
    </source>
</evidence>
<dbReference type="InterPro" id="IPR028082">
    <property type="entry name" value="Peripla_BP_I"/>
</dbReference>
<feature type="region of interest" description="Disordered" evidence="7">
    <location>
        <begin position="26"/>
        <end position="48"/>
    </location>
</feature>
<dbReference type="PATRIC" id="fig|135826.4.peg.1900"/>
<dbReference type="InterPro" id="IPR050957">
    <property type="entry name" value="BMP_lipoprotein"/>
</dbReference>
<gene>
    <name evidence="10" type="ORF">KP77_19050</name>
</gene>
<feature type="signal peptide" evidence="8">
    <location>
        <begin position="1"/>
        <end position="21"/>
    </location>
</feature>
<dbReference type="Pfam" id="PF02608">
    <property type="entry name" value="Bmp"/>
    <property type="match status" value="1"/>
</dbReference>
<keyword evidence="5" id="KW-0472">Membrane</keyword>
<dbReference type="PANTHER" id="PTHR34296">
    <property type="entry name" value="TRANSCRIPTIONAL ACTIVATOR PROTEIN MED"/>
    <property type="match status" value="1"/>
</dbReference>
<dbReference type="STRING" id="135826.KP77_19050"/>
<evidence type="ECO:0000256" key="5">
    <source>
        <dbReference type="ARBA" id="ARBA00023136"/>
    </source>
</evidence>
<reference evidence="10 11" key="1">
    <citation type="submission" date="2015-01" db="EMBL/GenBank/DDBJ databases">
        <title>Genome sequence of Jeotgalibacillus alimentarius.</title>
        <authorList>
            <person name="Goh K.M."/>
            <person name="Chan K.-G."/>
            <person name="Yaakop A.S."/>
            <person name="Ee R."/>
            <person name="Gan H.M."/>
            <person name="Chan C.S."/>
        </authorList>
    </citation>
    <scope>NUCLEOTIDE SEQUENCE [LARGE SCALE GENOMIC DNA]</scope>
    <source>
        <strain evidence="10 11">YKJ-13</strain>
    </source>
</reference>
<dbReference type="Proteomes" id="UP000031950">
    <property type="component" value="Unassembled WGS sequence"/>
</dbReference>
<evidence type="ECO:0000256" key="3">
    <source>
        <dbReference type="ARBA" id="ARBA00022475"/>
    </source>
</evidence>
<evidence type="ECO:0000256" key="7">
    <source>
        <dbReference type="SAM" id="MobiDB-lite"/>
    </source>
</evidence>
<dbReference type="EMBL" id="JXRQ01000017">
    <property type="protein sequence ID" value="KIL50530.1"/>
    <property type="molecule type" value="Genomic_DNA"/>
</dbReference>
<feature type="chain" id="PRO_5002154810" evidence="8">
    <location>
        <begin position="22"/>
        <end position="361"/>
    </location>
</feature>
<evidence type="ECO:0000259" key="9">
    <source>
        <dbReference type="Pfam" id="PF02608"/>
    </source>
</evidence>
<organism evidence="10 11">
    <name type="scientific">Jeotgalibacillus alimentarius</name>
    <dbReference type="NCBI Taxonomy" id="135826"/>
    <lineage>
        <taxon>Bacteria</taxon>
        <taxon>Bacillati</taxon>
        <taxon>Bacillota</taxon>
        <taxon>Bacilli</taxon>
        <taxon>Bacillales</taxon>
        <taxon>Caryophanaceae</taxon>
        <taxon>Jeotgalibacillus</taxon>
    </lineage>
</organism>
<dbReference type="GO" id="GO:0005886">
    <property type="term" value="C:plasma membrane"/>
    <property type="evidence" value="ECO:0007669"/>
    <property type="project" value="UniProtKB-SubCell"/>
</dbReference>
<dbReference type="PROSITE" id="PS51257">
    <property type="entry name" value="PROKAR_LIPOPROTEIN"/>
    <property type="match status" value="1"/>
</dbReference>
<proteinExistence type="inferred from homology"/>
<accession>A0A0C2RK38</accession>
<evidence type="ECO:0000256" key="6">
    <source>
        <dbReference type="ARBA" id="ARBA00023288"/>
    </source>
</evidence>
<evidence type="ECO:0000256" key="1">
    <source>
        <dbReference type="ARBA" id="ARBA00004193"/>
    </source>
</evidence>
<comment type="caution">
    <text evidence="10">The sequence shown here is derived from an EMBL/GenBank/DDBJ whole genome shotgun (WGS) entry which is preliminary data.</text>
</comment>
<keyword evidence="3" id="KW-1003">Cell membrane</keyword>
<dbReference type="SUPFAM" id="SSF53822">
    <property type="entry name" value="Periplasmic binding protein-like I"/>
    <property type="match status" value="1"/>
</dbReference>
<keyword evidence="6" id="KW-0449">Lipoprotein</keyword>
<sequence length="361" mass="38185">MKKRKYGVALSMILAAGTVLAACGSDEEADTGSDEGSTGGGEGTEETSDFKVAMVTDTGGVDDKSFNQSAWEGLQQFGADNGLEEGTDGYTYFQSNNDADYVTNMNTAVRNDFDLVFGIGFLLNQAITDVASQNPDTNFALVDDVSEGDNVASITFKEHEGSFLVGVAAGMATESDQIGFVGGVESDLINKFAAGFQAGVEAVNPDADVQIEFAGDFNDAAGGQQIAASMYGSGIDVIYHAAGGTGNGVFTEAKNLKQQDPDRQVWVIGVDRDQWEEGQVGDDNVTLTSMVKRVDVAVQDISTRAMEGDFPGGEVIEYGIQEEGIAIAESQDNLSQEILDEIANYKQQIVDGEIEVPSTLE</sequence>
<dbReference type="InterPro" id="IPR003760">
    <property type="entry name" value="PnrA-like"/>
</dbReference>
<evidence type="ECO:0000313" key="10">
    <source>
        <dbReference type="EMBL" id="KIL50530.1"/>
    </source>
</evidence>
<dbReference type="OrthoDB" id="9784230at2"/>
<name>A0A0C2RK38_9BACL</name>
<dbReference type="Gene3D" id="3.40.50.2300">
    <property type="match status" value="2"/>
</dbReference>
<dbReference type="AlphaFoldDB" id="A0A0C2RK38"/>
<keyword evidence="4 8" id="KW-0732">Signal</keyword>